<gene>
    <name evidence="1" type="ORF">N476_07015</name>
</gene>
<proteinExistence type="predicted"/>
<name>A0A167GI14_9GAMM</name>
<evidence type="ECO:0000313" key="1">
    <source>
        <dbReference type="EMBL" id="KZN55471.1"/>
    </source>
</evidence>
<evidence type="ECO:0000313" key="2">
    <source>
        <dbReference type="Proteomes" id="UP000076503"/>
    </source>
</evidence>
<protein>
    <submittedName>
        <fullName evidence="1">Uncharacterized protein</fullName>
    </submittedName>
</protein>
<dbReference type="Proteomes" id="UP000076503">
    <property type="component" value="Unassembled WGS sequence"/>
</dbReference>
<dbReference type="EMBL" id="AUXZ01000013">
    <property type="protein sequence ID" value="KZN55471.1"/>
    <property type="molecule type" value="Genomic_DNA"/>
</dbReference>
<sequence length="48" mass="5242">MKLQLSKKNLKSLNSQKEVGVEQTPLIAAGVSHPPPTVFPVYPCVPRN</sequence>
<accession>A0A167GI14</accession>
<comment type="caution">
    <text evidence="1">The sequence shown here is derived from an EMBL/GenBank/DDBJ whole genome shotgun (WGS) entry which is preliminary data.</text>
</comment>
<reference evidence="1 2" key="1">
    <citation type="submission" date="2013-07" db="EMBL/GenBank/DDBJ databases">
        <title>Comparative Genomic and Metabolomic Analysis of Twelve Strains of Pseudoalteromonas luteoviolacea.</title>
        <authorList>
            <person name="Vynne N.G."/>
            <person name="Mansson M."/>
            <person name="Gram L."/>
        </authorList>
    </citation>
    <scope>NUCLEOTIDE SEQUENCE [LARGE SCALE GENOMIC DNA]</scope>
    <source>
        <strain evidence="1 2">H33</strain>
    </source>
</reference>
<dbReference type="PATRIC" id="fig|1365251.3.peg.272"/>
<dbReference type="AlphaFoldDB" id="A0A167GI14"/>
<organism evidence="1 2">
    <name type="scientific">Pseudoalteromonas luteoviolacea H33</name>
    <dbReference type="NCBI Taxonomy" id="1365251"/>
    <lineage>
        <taxon>Bacteria</taxon>
        <taxon>Pseudomonadati</taxon>
        <taxon>Pseudomonadota</taxon>
        <taxon>Gammaproteobacteria</taxon>
        <taxon>Alteromonadales</taxon>
        <taxon>Pseudoalteromonadaceae</taxon>
        <taxon>Pseudoalteromonas</taxon>
    </lineage>
</organism>
<dbReference type="RefSeq" id="WP_155731947.1">
    <property type="nucleotide sequence ID" value="NZ_AUXZ01000013.1"/>
</dbReference>